<evidence type="ECO:0000256" key="7">
    <source>
        <dbReference type="ARBA" id="ARBA00023136"/>
    </source>
</evidence>
<dbReference type="EMBL" id="VBWP01000008">
    <property type="protein sequence ID" value="TLG72483.1"/>
    <property type="molecule type" value="Genomic_DNA"/>
</dbReference>
<dbReference type="Proteomes" id="UP000306912">
    <property type="component" value="Unassembled WGS sequence"/>
</dbReference>
<feature type="transmembrane region" description="Helical" evidence="8">
    <location>
        <begin position="203"/>
        <end position="227"/>
    </location>
</feature>
<comment type="subcellular location">
    <subcellularLocation>
        <location evidence="1">Cell membrane</location>
        <topology evidence="1">Multi-pass membrane protein</topology>
    </subcellularLocation>
</comment>
<proteinExistence type="predicted"/>
<evidence type="ECO:0000256" key="8">
    <source>
        <dbReference type="SAM" id="Phobius"/>
    </source>
</evidence>
<gene>
    <name evidence="10" type="ORF">FEZ08_08835</name>
</gene>
<feature type="transmembrane region" description="Helical" evidence="8">
    <location>
        <begin position="113"/>
        <end position="134"/>
    </location>
</feature>
<evidence type="ECO:0000256" key="6">
    <source>
        <dbReference type="ARBA" id="ARBA00022989"/>
    </source>
</evidence>
<keyword evidence="5 8" id="KW-0812">Transmembrane</keyword>
<dbReference type="InParanoid" id="A0A5R8Q988"/>
<feature type="transmembrane region" description="Helical" evidence="8">
    <location>
        <begin position="146"/>
        <end position="165"/>
    </location>
</feature>
<keyword evidence="11" id="KW-1185">Reference proteome</keyword>
<dbReference type="InterPro" id="IPR004501">
    <property type="entry name" value="PTS_EIIC_3"/>
</dbReference>
<sequence>MNFLENKLVPFAAKLGSQRQLGAVRDAFILFMPLTIAAAFAVLINNVFLGADFGLANPAVASIFGGEGYLEVLGHIRSIFGALYNGTLAMIAFFIAMGIPYNLAKQSDVKNPLVVAFIVGAAFIALIAGTYVTVDPATGTAVLTNYAAEGAIGIGVLNTGVYFGAANLFTSLVVGILFGELTIWLMSLKALQIKMPESVPPMVANAFSALFPAFITLTVAGIVALFFQLMGPNIAGVVNGLFGLDGTTGADGVARTPLVSVPDLSTFISVVIQQPILAFARTGVGGAVLAFIYVFLTCFLWLFGIHGPNVLGGVSQPIFGVLQLQNIELYQQGVSAYSDQMAIFGGGFFDAYCFMGGSGLTLGLIIAIFVFSKRADYKAIVSFSVAPGLFNINEPIIFGMPIVLNPILGIPFVLAPLASIILPWLLTMFGVLPKIVLSAPWVTPAGIGAFLMTGGNFLAALVALVNVAISAAIYAPFVIASNRELEVENEMAEEEATA</sequence>
<evidence type="ECO:0000313" key="11">
    <source>
        <dbReference type="Proteomes" id="UP000306912"/>
    </source>
</evidence>
<dbReference type="GO" id="GO:0008982">
    <property type="term" value="F:protein-N(PI)-phosphohistidine-sugar phosphotransferase activity"/>
    <property type="evidence" value="ECO:0007669"/>
    <property type="project" value="InterPro"/>
</dbReference>
<keyword evidence="4 10" id="KW-0762">Sugar transport</keyword>
<dbReference type="GO" id="GO:0005886">
    <property type="term" value="C:plasma membrane"/>
    <property type="evidence" value="ECO:0007669"/>
    <property type="project" value="UniProtKB-SubCell"/>
</dbReference>
<dbReference type="OrthoDB" id="1641940at2"/>
<feature type="transmembrane region" description="Helical" evidence="8">
    <location>
        <begin position="349"/>
        <end position="371"/>
    </location>
</feature>
<name>A0A5R8Q988_9FIRM</name>
<feature type="transmembrane region" description="Helical" evidence="8">
    <location>
        <begin position="172"/>
        <end position="191"/>
    </location>
</feature>
<dbReference type="PANTHER" id="PTHR33989:SF4">
    <property type="entry name" value="PTS SYSTEM N,N'-DIACETYLCHITOBIOSE-SPECIFIC EIIC COMPONENT"/>
    <property type="match status" value="1"/>
</dbReference>
<evidence type="ECO:0000313" key="10">
    <source>
        <dbReference type="EMBL" id="TLG72483.1"/>
    </source>
</evidence>
<dbReference type="AlphaFoldDB" id="A0A5R8Q988"/>
<evidence type="ECO:0000256" key="1">
    <source>
        <dbReference type="ARBA" id="ARBA00004651"/>
    </source>
</evidence>
<dbReference type="InterPro" id="IPR003352">
    <property type="entry name" value="PTS_EIIC"/>
</dbReference>
<organism evidence="10 11">
    <name type="scientific">Culicoidibacter larvae</name>
    <dbReference type="NCBI Taxonomy" id="2579976"/>
    <lineage>
        <taxon>Bacteria</taxon>
        <taxon>Bacillati</taxon>
        <taxon>Bacillota</taxon>
        <taxon>Culicoidibacteria</taxon>
        <taxon>Culicoidibacterales</taxon>
        <taxon>Culicoidibacteraceae</taxon>
        <taxon>Culicoidibacter</taxon>
    </lineage>
</organism>
<dbReference type="GO" id="GO:0009401">
    <property type="term" value="P:phosphoenolpyruvate-dependent sugar phosphotransferase system"/>
    <property type="evidence" value="ECO:0007669"/>
    <property type="project" value="InterPro"/>
</dbReference>
<keyword evidence="6 8" id="KW-1133">Transmembrane helix</keyword>
<reference evidence="10 11" key="1">
    <citation type="submission" date="2019-05" db="EMBL/GenBank/DDBJ databases">
        <title>Culicoidintestinum kansasii gen. nov., sp. nov. from the gastrointestinal tract of the biting midge, Culicoides sonorensis.</title>
        <authorList>
            <person name="Neupane S."/>
            <person name="Ghosh A."/>
            <person name="Gunther S."/>
            <person name="Martin K."/>
            <person name="Zurek L."/>
        </authorList>
    </citation>
    <scope>NUCLEOTIDE SEQUENCE [LARGE SCALE GENOMIC DNA]</scope>
    <source>
        <strain evidence="10 11">CS-1</strain>
    </source>
</reference>
<feature type="transmembrane region" description="Helical" evidence="8">
    <location>
        <begin position="446"/>
        <end position="475"/>
    </location>
</feature>
<protein>
    <submittedName>
        <fullName evidence="10">PTS sugar transporter subunit IIC</fullName>
    </submittedName>
</protein>
<evidence type="ECO:0000259" key="9">
    <source>
        <dbReference type="PROSITE" id="PS51105"/>
    </source>
</evidence>
<feature type="transmembrane region" description="Helical" evidence="8">
    <location>
        <begin position="402"/>
        <end position="426"/>
    </location>
</feature>
<feature type="transmembrane region" description="Helical" evidence="8">
    <location>
        <begin position="283"/>
        <end position="303"/>
    </location>
</feature>
<dbReference type="InterPro" id="IPR051088">
    <property type="entry name" value="PTS_Sugar-EIIC/EIIB"/>
</dbReference>
<dbReference type="Pfam" id="PF02378">
    <property type="entry name" value="PTS_EIIC"/>
    <property type="match status" value="1"/>
</dbReference>
<comment type="caution">
    <text evidence="10">The sequence shown here is derived from an EMBL/GenBank/DDBJ whole genome shotgun (WGS) entry which is preliminary data.</text>
</comment>
<evidence type="ECO:0000256" key="3">
    <source>
        <dbReference type="ARBA" id="ARBA00022475"/>
    </source>
</evidence>
<keyword evidence="2" id="KW-0813">Transport</keyword>
<feature type="transmembrane region" description="Helical" evidence="8">
    <location>
        <begin position="27"/>
        <end position="48"/>
    </location>
</feature>
<dbReference type="PANTHER" id="PTHR33989">
    <property type="match status" value="1"/>
</dbReference>
<dbReference type="RefSeq" id="WP_138191491.1">
    <property type="nucleotide sequence ID" value="NZ_VBWP01000008.1"/>
</dbReference>
<feature type="transmembrane region" description="Helical" evidence="8">
    <location>
        <begin position="79"/>
        <end position="101"/>
    </location>
</feature>
<keyword evidence="7 8" id="KW-0472">Membrane</keyword>
<evidence type="ECO:0000256" key="5">
    <source>
        <dbReference type="ARBA" id="ARBA00022692"/>
    </source>
</evidence>
<feature type="domain" description="PTS EIIC type-3" evidence="9">
    <location>
        <begin position="4"/>
        <end position="477"/>
    </location>
</feature>
<keyword evidence="3" id="KW-1003">Cell membrane</keyword>
<accession>A0A5R8Q988</accession>
<dbReference type="PROSITE" id="PS51105">
    <property type="entry name" value="PTS_EIIC_TYPE_3"/>
    <property type="match status" value="1"/>
</dbReference>
<dbReference type="GO" id="GO:1902815">
    <property type="term" value="P:N,N'-diacetylchitobiose import"/>
    <property type="evidence" value="ECO:0007669"/>
    <property type="project" value="TreeGrafter"/>
</dbReference>
<evidence type="ECO:0000256" key="2">
    <source>
        <dbReference type="ARBA" id="ARBA00022448"/>
    </source>
</evidence>
<evidence type="ECO:0000256" key="4">
    <source>
        <dbReference type="ARBA" id="ARBA00022597"/>
    </source>
</evidence>